<dbReference type="AlphaFoldDB" id="J9BNU3"/>
<accession>J9BNU3</accession>
<organism evidence="1">
    <name type="scientific">gut metagenome</name>
    <dbReference type="NCBI Taxonomy" id="749906"/>
    <lineage>
        <taxon>unclassified sequences</taxon>
        <taxon>metagenomes</taxon>
        <taxon>organismal metagenomes</taxon>
    </lineage>
</organism>
<sequence length="66" mass="7340">MTHGTILEESDRYRNLGNMENGRIMGRIVQTTAKSCPRRGSLPTIQNPSATHRMVISTQITASIKL</sequence>
<comment type="caution">
    <text evidence="1">The sequence shown here is derived from an EMBL/GenBank/DDBJ whole genome shotgun (WGS) entry which is preliminary data.</text>
</comment>
<evidence type="ECO:0000313" key="1">
    <source>
        <dbReference type="EMBL" id="EJW89255.1"/>
    </source>
</evidence>
<proteinExistence type="predicted"/>
<reference evidence="1" key="1">
    <citation type="journal article" date="2012" name="PLoS ONE">
        <title>Gene sets for utilization of primary and secondary nutrition supplies in the distal gut of endangered iberian lynx.</title>
        <authorList>
            <person name="Alcaide M."/>
            <person name="Messina E."/>
            <person name="Richter M."/>
            <person name="Bargiela R."/>
            <person name="Peplies J."/>
            <person name="Huws S.A."/>
            <person name="Newbold C.J."/>
            <person name="Golyshin P.N."/>
            <person name="Simon M.A."/>
            <person name="Lopez G."/>
            <person name="Yakimov M.M."/>
            <person name="Ferrer M."/>
        </authorList>
    </citation>
    <scope>NUCLEOTIDE SEQUENCE</scope>
</reference>
<dbReference type="EMBL" id="AMCI01009600">
    <property type="protein sequence ID" value="EJW89255.1"/>
    <property type="molecule type" value="Genomic_DNA"/>
</dbReference>
<protein>
    <submittedName>
        <fullName evidence="1">Uncharacterized protein</fullName>
    </submittedName>
</protein>
<gene>
    <name evidence="1" type="ORF">EVA_22641</name>
</gene>
<name>J9BNU3_9ZZZZ</name>